<proteinExistence type="predicted"/>
<comment type="caution">
    <text evidence="1">The sequence shown here is derived from an EMBL/GenBank/DDBJ whole genome shotgun (WGS) entry which is preliminary data.</text>
</comment>
<accession>A0ABT5K4Z8</accession>
<name>A0ABT5K4Z8_9BURK</name>
<gene>
    <name evidence="1" type="ORF">OIK44_14710</name>
</gene>
<sequence>MTVDLVLSIIYPHPKGIEMRITASCLILFTFLNTSSKAAEFTRESPSTIHMAGAISDGDLQKIEKSTLQQPL</sequence>
<evidence type="ECO:0000313" key="1">
    <source>
        <dbReference type="EMBL" id="MDC8758832.1"/>
    </source>
</evidence>
<keyword evidence="2" id="KW-1185">Reference proteome</keyword>
<dbReference type="EMBL" id="JAQQXR010000005">
    <property type="protein sequence ID" value="MDC8758832.1"/>
    <property type="molecule type" value="Genomic_DNA"/>
</dbReference>
<dbReference type="Proteomes" id="UP001221208">
    <property type="component" value="Unassembled WGS sequence"/>
</dbReference>
<protein>
    <submittedName>
        <fullName evidence="1">Uncharacterized protein</fullName>
    </submittedName>
</protein>
<evidence type="ECO:0000313" key="2">
    <source>
        <dbReference type="Proteomes" id="UP001221208"/>
    </source>
</evidence>
<organism evidence="1 2">
    <name type="scientific">Janthinobacterium fluminis</name>
    <dbReference type="NCBI Taxonomy" id="2987524"/>
    <lineage>
        <taxon>Bacteria</taxon>
        <taxon>Pseudomonadati</taxon>
        <taxon>Pseudomonadota</taxon>
        <taxon>Betaproteobacteria</taxon>
        <taxon>Burkholderiales</taxon>
        <taxon>Oxalobacteraceae</taxon>
        <taxon>Janthinobacterium</taxon>
    </lineage>
</organism>
<reference evidence="1 2" key="1">
    <citation type="submission" date="2022-10" db="EMBL/GenBank/DDBJ databases">
        <title>Janthinobacterium sp. hw3 Genome sequencing.</title>
        <authorList>
            <person name="Park S."/>
        </authorList>
    </citation>
    <scope>NUCLEOTIDE SEQUENCE [LARGE SCALE GENOMIC DNA]</scope>
    <source>
        <strain evidence="2">hw3</strain>
    </source>
</reference>